<dbReference type="SUPFAM" id="SSF50475">
    <property type="entry name" value="FMN-binding split barrel"/>
    <property type="match status" value="1"/>
</dbReference>
<protein>
    <submittedName>
        <fullName evidence="3">Flavin reductase (DIM6/NTAB) family NADH-FMN oxidoreductase RutF</fullName>
    </submittedName>
</protein>
<dbReference type="SMART" id="SM00903">
    <property type="entry name" value="Flavin_Reduct"/>
    <property type="match status" value="1"/>
</dbReference>
<dbReference type="InterPro" id="IPR002563">
    <property type="entry name" value="Flavin_Rdtase-like_dom"/>
</dbReference>
<dbReference type="Proteomes" id="UP000224915">
    <property type="component" value="Unassembled WGS sequence"/>
</dbReference>
<dbReference type="PANTHER" id="PTHR30466">
    <property type="entry name" value="FLAVIN REDUCTASE"/>
    <property type="match status" value="1"/>
</dbReference>
<dbReference type="Pfam" id="PF01613">
    <property type="entry name" value="Flavin_Reduct"/>
    <property type="match status" value="1"/>
</dbReference>
<comment type="caution">
    <text evidence="3">The sequence shown here is derived from an EMBL/GenBank/DDBJ whole genome shotgun (WGS) entry which is preliminary data.</text>
</comment>
<dbReference type="PANTHER" id="PTHR30466:SF1">
    <property type="entry name" value="FMN REDUCTASE (NADH) RUTF"/>
    <property type="match status" value="1"/>
</dbReference>
<evidence type="ECO:0000259" key="2">
    <source>
        <dbReference type="SMART" id="SM00903"/>
    </source>
</evidence>
<keyword evidence="1" id="KW-0560">Oxidoreductase</keyword>
<name>A0A2A9D1Z2_9MICO</name>
<keyword evidence="4" id="KW-1185">Reference proteome</keyword>
<evidence type="ECO:0000313" key="4">
    <source>
        <dbReference type="Proteomes" id="UP000224915"/>
    </source>
</evidence>
<dbReference type="GO" id="GO:0006208">
    <property type="term" value="P:pyrimidine nucleobase catabolic process"/>
    <property type="evidence" value="ECO:0007669"/>
    <property type="project" value="TreeGrafter"/>
</dbReference>
<evidence type="ECO:0000313" key="3">
    <source>
        <dbReference type="EMBL" id="PFG20391.1"/>
    </source>
</evidence>
<dbReference type="GO" id="GO:0010181">
    <property type="term" value="F:FMN binding"/>
    <property type="evidence" value="ECO:0007669"/>
    <property type="project" value="InterPro"/>
</dbReference>
<feature type="domain" description="Flavin reductase like" evidence="2">
    <location>
        <begin position="21"/>
        <end position="168"/>
    </location>
</feature>
<organism evidence="3 4">
    <name type="scientific">Serinibacter salmoneus</name>
    <dbReference type="NCBI Taxonomy" id="556530"/>
    <lineage>
        <taxon>Bacteria</taxon>
        <taxon>Bacillati</taxon>
        <taxon>Actinomycetota</taxon>
        <taxon>Actinomycetes</taxon>
        <taxon>Micrococcales</taxon>
        <taxon>Beutenbergiaceae</taxon>
        <taxon>Serinibacter</taxon>
    </lineage>
</organism>
<dbReference type="RefSeq" id="WP_098469383.1">
    <property type="nucleotide sequence ID" value="NZ_PDJD01000001.1"/>
</dbReference>
<dbReference type="InterPro" id="IPR012349">
    <property type="entry name" value="Split_barrel_FMN-bd"/>
</dbReference>
<sequence length="178" mass="18419">MTPADAPDAAAVPQEDYRAALAHLPGGVVVLATRAHGRDHAMVVTSLVSFSLEPPTVLVSLHLDSRLAPLIGEGRTWAASIVAPGAEGAVAWLTEPGRPDLGQLQGVAHVRGERTGAAIVTPSAAWVECETERVIEHHDHAVVLGRVLAAGRGQGTGALLHRLGRVRAIGEATRGTAT</sequence>
<accession>A0A2A9D1Z2</accession>
<dbReference type="AlphaFoldDB" id="A0A2A9D1Z2"/>
<dbReference type="OrthoDB" id="9792858at2"/>
<dbReference type="InterPro" id="IPR050268">
    <property type="entry name" value="NADH-dep_flavin_reductase"/>
</dbReference>
<dbReference type="GO" id="GO:0042602">
    <property type="term" value="F:riboflavin reductase (NADPH) activity"/>
    <property type="evidence" value="ECO:0007669"/>
    <property type="project" value="TreeGrafter"/>
</dbReference>
<evidence type="ECO:0000256" key="1">
    <source>
        <dbReference type="ARBA" id="ARBA00023002"/>
    </source>
</evidence>
<proteinExistence type="predicted"/>
<dbReference type="EMBL" id="PDJD01000001">
    <property type="protein sequence ID" value="PFG20391.1"/>
    <property type="molecule type" value="Genomic_DNA"/>
</dbReference>
<gene>
    <name evidence="3" type="ORF">ATL40_1989</name>
</gene>
<dbReference type="Gene3D" id="2.30.110.10">
    <property type="entry name" value="Electron Transport, Fmn-binding Protein, Chain A"/>
    <property type="match status" value="1"/>
</dbReference>
<reference evidence="3 4" key="1">
    <citation type="submission" date="2017-10" db="EMBL/GenBank/DDBJ databases">
        <title>Sequencing the genomes of 1000 actinobacteria strains.</title>
        <authorList>
            <person name="Klenk H.-P."/>
        </authorList>
    </citation>
    <scope>NUCLEOTIDE SEQUENCE [LARGE SCALE GENOMIC DNA]</scope>
    <source>
        <strain evidence="3 4">DSM 21801</strain>
    </source>
</reference>